<accession>A0A9D4V8I3</accession>
<comment type="caution">
    <text evidence="3">The sequence shown here is derived from an EMBL/GenBank/DDBJ whole genome shotgun (WGS) entry which is preliminary data.</text>
</comment>
<name>A0A9D4V8I3_ADICA</name>
<proteinExistence type="predicted"/>
<gene>
    <name evidence="3" type="ORF">GOP47_0004045</name>
</gene>
<reference evidence="3" key="1">
    <citation type="submission" date="2021-01" db="EMBL/GenBank/DDBJ databases">
        <title>Adiantum capillus-veneris genome.</title>
        <authorList>
            <person name="Fang Y."/>
            <person name="Liao Q."/>
        </authorList>
    </citation>
    <scope>NUCLEOTIDE SEQUENCE</scope>
    <source>
        <strain evidence="3">H3</strain>
        <tissue evidence="3">Leaf</tissue>
    </source>
</reference>
<organism evidence="3 4">
    <name type="scientific">Adiantum capillus-veneris</name>
    <name type="common">Maidenhair fern</name>
    <dbReference type="NCBI Taxonomy" id="13818"/>
    <lineage>
        <taxon>Eukaryota</taxon>
        <taxon>Viridiplantae</taxon>
        <taxon>Streptophyta</taxon>
        <taxon>Embryophyta</taxon>
        <taxon>Tracheophyta</taxon>
        <taxon>Polypodiopsida</taxon>
        <taxon>Polypodiidae</taxon>
        <taxon>Polypodiales</taxon>
        <taxon>Pteridineae</taxon>
        <taxon>Pteridaceae</taxon>
        <taxon>Vittarioideae</taxon>
        <taxon>Adiantum</taxon>
    </lineage>
</organism>
<protein>
    <recommendedName>
        <fullName evidence="2">DCD domain-containing protein</fullName>
    </recommendedName>
</protein>
<dbReference type="EMBL" id="JABFUD020000004">
    <property type="protein sequence ID" value="KAI5080862.1"/>
    <property type="molecule type" value="Genomic_DNA"/>
</dbReference>
<dbReference type="PANTHER" id="PTHR46444">
    <property type="entry name" value="DCD (DEVELOPMENT AND CELL DEATH) DOMAIN PROTEIN-RELATED"/>
    <property type="match status" value="1"/>
</dbReference>
<keyword evidence="4" id="KW-1185">Reference proteome</keyword>
<dbReference type="Proteomes" id="UP000886520">
    <property type="component" value="Chromosome 4"/>
</dbReference>
<dbReference type="OrthoDB" id="1920894at2759"/>
<dbReference type="InterPro" id="IPR013989">
    <property type="entry name" value="Dev_and_cell_death_domain"/>
</dbReference>
<feature type="domain" description="DCD" evidence="2">
    <location>
        <begin position="56"/>
        <end position="183"/>
    </location>
</feature>
<dbReference type="PROSITE" id="PS51222">
    <property type="entry name" value="DCD"/>
    <property type="match status" value="1"/>
</dbReference>
<evidence type="ECO:0000259" key="2">
    <source>
        <dbReference type="PROSITE" id="PS51222"/>
    </source>
</evidence>
<evidence type="ECO:0000313" key="4">
    <source>
        <dbReference type="Proteomes" id="UP000886520"/>
    </source>
</evidence>
<dbReference type="Pfam" id="PF10539">
    <property type="entry name" value="Dev_Cell_Death"/>
    <property type="match status" value="1"/>
</dbReference>
<dbReference type="AlphaFoldDB" id="A0A9D4V8I3"/>
<dbReference type="SMART" id="SM00767">
    <property type="entry name" value="DCD"/>
    <property type="match status" value="1"/>
</dbReference>
<dbReference type="PANTHER" id="PTHR46444:SF19">
    <property type="entry name" value="OS02G0745600 PROTEIN"/>
    <property type="match status" value="1"/>
</dbReference>
<sequence length="467" mass="52011">MARKGKLLRKPSAGGPPKGENAKPKNVGYQNEKSKGKLTAKNGQGQVEAAKKQIIGDLGGFIFMCNASTKADCFKYRVFGLNEGKKHLVEQVRKGMRLFLFDVDLRLLYGIYVATSQGTYKLEREAFGGGFPWQVRFSIQKDCLPLPEDMFQAAIKENYIDQRRFKVELKTEQVHRLVKLFRPLPNSVGRSPPRPRMAGFDEPDVVAKVAVSRPPEIDRHAQERLISRHLSPRATYETSRISSDPGLFPPLTKYESAYSSSDRYRAEKQIPSYSQSLTKYAQLYPPEERRMLDARGSDDLYLGREPRLQQDVGSLVSAPLSLSAYNADPLRSLSDLRQPRARDELLSGQPRARDEFLSVYSQGSTLGADLDPLYRQRLRAADARADVLDRRVGGLDPLVESAYSGGLSSDLLRGRASDIYASSAGYGGLHRMENGIDSLSGGLTSYSGLAYRGDLLPQSRYYGSSGY</sequence>
<evidence type="ECO:0000256" key="1">
    <source>
        <dbReference type="SAM" id="MobiDB-lite"/>
    </source>
</evidence>
<evidence type="ECO:0000313" key="3">
    <source>
        <dbReference type="EMBL" id="KAI5080862.1"/>
    </source>
</evidence>
<feature type="region of interest" description="Disordered" evidence="1">
    <location>
        <begin position="1"/>
        <end position="42"/>
    </location>
</feature>